<dbReference type="InterPro" id="IPR000835">
    <property type="entry name" value="HTH_MarR-typ"/>
</dbReference>
<evidence type="ECO:0000256" key="4">
    <source>
        <dbReference type="ARBA" id="ARBA00023125"/>
    </source>
</evidence>
<dbReference type="InterPro" id="IPR011991">
    <property type="entry name" value="ArsR-like_HTH"/>
</dbReference>
<dbReference type="GO" id="GO:0006950">
    <property type="term" value="P:response to stress"/>
    <property type="evidence" value="ECO:0007669"/>
    <property type="project" value="TreeGrafter"/>
</dbReference>
<organism evidence="7">
    <name type="scientific">Mycobacterium triplex</name>
    <dbReference type="NCBI Taxonomy" id="47839"/>
    <lineage>
        <taxon>Bacteria</taxon>
        <taxon>Bacillati</taxon>
        <taxon>Actinomycetota</taxon>
        <taxon>Actinomycetes</taxon>
        <taxon>Mycobacteriales</taxon>
        <taxon>Mycobacteriaceae</taxon>
        <taxon>Mycobacterium</taxon>
        <taxon>Mycobacterium simiae complex</taxon>
    </lineage>
</organism>
<dbReference type="GO" id="GO:0003700">
    <property type="term" value="F:DNA-binding transcription factor activity"/>
    <property type="evidence" value="ECO:0007669"/>
    <property type="project" value="InterPro"/>
</dbReference>
<dbReference type="Pfam" id="PF22381">
    <property type="entry name" value="Staph_reg_Sar_Rot"/>
    <property type="match status" value="1"/>
</dbReference>
<evidence type="ECO:0000256" key="1">
    <source>
        <dbReference type="ARBA" id="ARBA00004496"/>
    </source>
</evidence>
<dbReference type="EMBL" id="HG964446">
    <property type="protein sequence ID" value="CDO87368.1"/>
    <property type="molecule type" value="Genomic_DNA"/>
</dbReference>
<dbReference type="Proteomes" id="UP000028880">
    <property type="component" value="Unassembled WGS sequence"/>
</dbReference>
<dbReference type="PROSITE" id="PS50995">
    <property type="entry name" value="HTH_MARR_2"/>
    <property type="match status" value="1"/>
</dbReference>
<dbReference type="HOGENOM" id="CLU_083287_3_0_11"/>
<dbReference type="PANTHER" id="PTHR33164:SF5">
    <property type="entry name" value="ORGANIC HYDROPEROXIDE RESISTANCE TRANSCRIPTIONAL REGULATOR"/>
    <property type="match status" value="1"/>
</dbReference>
<keyword evidence="5" id="KW-0804">Transcription</keyword>
<comment type="subcellular location">
    <subcellularLocation>
        <location evidence="1">Cytoplasm</location>
    </subcellularLocation>
</comment>
<evidence type="ECO:0000313" key="7">
    <source>
        <dbReference type="EMBL" id="CDO87368.1"/>
    </source>
</evidence>
<dbReference type="GO" id="GO:0003677">
    <property type="term" value="F:DNA binding"/>
    <property type="evidence" value="ECO:0007669"/>
    <property type="project" value="UniProtKB-KW"/>
</dbReference>
<keyword evidence="3" id="KW-0805">Transcription regulation</keyword>
<evidence type="ECO:0000256" key="2">
    <source>
        <dbReference type="ARBA" id="ARBA00022490"/>
    </source>
</evidence>
<dbReference type="Gene3D" id="1.10.10.10">
    <property type="entry name" value="Winged helix-like DNA-binding domain superfamily/Winged helix DNA-binding domain"/>
    <property type="match status" value="1"/>
</dbReference>
<dbReference type="SUPFAM" id="SSF46785">
    <property type="entry name" value="Winged helix' DNA-binding domain"/>
    <property type="match status" value="1"/>
</dbReference>
<dbReference type="eggNOG" id="COG1846">
    <property type="taxonomic scope" value="Bacteria"/>
</dbReference>
<keyword evidence="4" id="KW-0238">DNA-binding</keyword>
<evidence type="ECO:0000256" key="5">
    <source>
        <dbReference type="ARBA" id="ARBA00023163"/>
    </source>
</evidence>
<keyword evidence="2" id="KW-0963">Cytoplasm</keyword>
<name>A0A024JVU9_9MYCO</name>
<dbReference type="PANTHER" id="PTHR33164">
    <property type="entry name" value="TRANSCRIPTIONAL REGULATOR, MARR FAMILY"/>
    <property type="match status" value="1"/>
</dbReference>
<dbReference type="AlphaFoldDB" id="A0A024JVU9"/>
<dbReference type="GO" id="GO:0005737">
    <property type="term" value="C:cytoplasm"/>
    <property type="evidence" value="ECO:0007669"/>
    <property type="project" value="UniProtKB-SubCell"/>
</dbReference>
<gene>
    <name evidence="7" type="ORF">BN973_01721</name>
</gene>
<proteinExistence type="predicted"/>
<dbReference type="SMART" id="SM00347">
    <property type="entry name" value="HTH_MARR"/>
    <property type="match status" value="1"/>
</dbReference>
<dbReference type="InterPro" id="IPR036388">
    <property type="entry name" value="WH-like_DNA-bd_sf"/>
</dbReference>
<dbReference type="CDD" id="cd00090">
    <property type="entry name" value="HTH_ARSR"/>
    <property type="match status" value="1"/>
</dbReference>
<reference evidence="7" key="2">
    <citation type="submission" date="2014-04" db="EMBL/GenBank/DDBJ databases">
        <authorList>
            <person name="Xu Y.W."/>
            <person name="Yang Q."/>
        </authorList>
    </citation>
    <scope>NUCLEOTIDE SEQUENCE</scope>
    <source>
        <strain evidence="7">DSM 44626</strain>
    </source>
</reference>
<protein>
    <submittedName>
        <fullName evidence="7">MarR family transcriptional regulator</fullName>
    </submittedName>
</protein>
<dbReference type="STRING" id="47839.BN973_01721"/>
<reference evidence="7" key="1">
    <citation type="journal article" date="2014" name="Genome Announc.">
        <title>Draft Genome Sequence of Mycobacterium triplex DSM 44626.</title>
        <authorList>
            <person name="Sassi M."/>
            <person name="Croce O."/>
            <person name="Robert C."/>
            <person name="Raoult D."/>
            <person name="Drancourt M."/>
        </authorList>
    </citation>
    <scope>NUCLEOTIDE SEQUENCE [LARGE SCALE GENOMIC DNA]</scope>
    <source>
        <strain evidence="7">DSM 44626</strain>
    </source>
</reference>
<evidence type="ECO:0000256" key="3">
    <source>
        <dbReference type="ARBA" id="ARBA00023015"/>
    </source>
</evidence>
<sequence length="165" mass="18261">MRESLESLVNVAKMGGMGVTSSTETGGARLDDMVCFALHAASRAVTATYRPLLEPLGLTYPQYLVLSALWEQDDRTVGELVELLQLDYGTMTPLLKRLEKRGVVQRTRSPDDERTVIVGLTDEGKGMRADAEGIYQAIVEKFDLTPNRARTARKMLQSIIDKAND</sequence>
<dbReference type="InterPro" id="IPR055166">
    <property type="entry name" value="Transc_reg_Sar_Rot_HTH"/>
</dbReference>
<accession>A0A024JVU9</accession>
<evidence type="ECO:0000259" key="6">
    <source>
        <dbReference type="PROSITE" id="PS50995"/>
    </source>
</evidence>
<dbReference type="InterPro" id="IPR036390">
    <property type="entry name" value="WH_DNA-bd_sf"/>
</dbReference>
<dbReference type="InterPro" id="IPR039422">
    <property type="entry name" value="MarR/SlyA-like"/>
</dbReference>
<dbReference type="PRINTS" id="PR00598">
    <property type="entry name" value="HTHMARR"/>
</dbReference>
<feature type="domain" description="HTH marR-type" evidence="6">
    <location>
        <begin position="31"/>
        <end position="165"/>
    </location>
</feature>